<evidence type="ECO:0000256" key="1">
    <source>
        <dbReference type="ARBA" id="ARBA00010688"/>
    </source>
</evidence>
<dbReference type="InterPro" id="IPR002173">
    <property type="entry name" value="Carboh/pur_kinase_PfkB_CS"/>
</dbReference>
<evidence type="ECO:0000313" key="8">
    <source>
        <dbReference type="EMBL" id="MEM5425715.1"/>
    </source>
</evidence>
<dbReference type="SUPFAM" id="SSF53613">
    <property type="entry name" value="Ribokinase-like"/>
    <property type="match status" value="1"/>
</dbReference>
<evidence type="ECO:0000256" key="6">
    <source>
        <dbReference type="SAM" id="MobiDB-lite"/>
    </source>
</evidence>
<dbReference type="GO" id="GO:0016301">
    <property type="term" value="F:kinase activity"/>
    <property type="evidence" value="ECO:0007669"/>
    <property type="project" value="UniProtKB-KW"/>
</dbReference>
<sequence length="327" mass="34496">MSTCSTGPDFSSGFPAFISAGDILTDLVRTPAPEGTPHTSQPGAPGMDSHWRAHPGGAGWNVARAVARLGLPTASVGALGVDNFSDELWNASVAAGLDMRFMQRVERAPLLAIVHQTHPPAYYFIGEHSADLAFDPAKLPEGWRAHAKWAHFGCISLVRQPLGETLATLAAELRAAGVKISFDPNYRNLMAHGYEPILRRMAALADLIKVSDEDLRMLFAGKSEADAIDAVRALNPAATLLVTRGAQAATLYVGTEVIEAAPPRVEVADTVGAGDASIGGLLFSLMSAPQRNWRQHLAFALAAGAAACRRPGAHSPTLDEVVALLAD</sequence>
<dbReference type="PANTHER" id="PTHR43085">
    <property type="entry name" value="HEXOKINASE FAMILY MEMBER"/>
    <property type="match status" value="1"/>
</dbReference>
<keyword evidence="4 8" id="KW-0418">Kinase</keyword>
<dbReference type="InterPro" id="IPR011611">
    <property type="entry name" value="PfkB_dom"/>
</dbReference>
<evidence type="ECO:0000256" key="5">
    <source>
        <dbReference type="ARBA" id="ARBA00022840"/>
    </source>
</evidence>
<dbReference type="EC" id="2.7.1.-" evidence="8"/>
<dbReference type="InterPro" id="IPR050306">
    <property type="entry name" value="PfkB_Carbo_kinase"/>
</dbReference>
<protein>
    <submittedName>
        <fullName evidence="8">Carbohydrate kinase</fullName>
        <ecNumber evidence="8">2.7.1.-</ecNumber>
    </submittedName>
</protein>
<evidence type="ECO:0000259" key="7">
    <source>
        <dbReference type="Pfam" id="PF00294"/>
    </source>
</evidence>
<evidence type="ECO:0000256" key="4">
    <source>
        <dbReference type="ARBA" id="ARBA00022777"/>
    </source>
</evidence>
<evidence type="ECO:0000256" key="3">
    <source>
        <dbReference type="ARBA" id="ARBA00022741"/>
    </source>
</evidence>
<organism evidence="8 9">
    <name type="scientific">Paraburkholderia ferrariae</name>
    <dbReference type="NCBI Taxonomy" id="386056"/>
    <lineage>
        <taxon>Bacteria</taxon>
        <taxon>Pseudomonadati</taxon>
        <taxon>Pseudomonadota</taxon>
        <taxon>Betaproteobacteria</taxon>
        <taxon>Burkholderiales</taxon>
        <taxon>Burkholderiaceae</taxon>
        <taxon>Paraburkholderia</taxon>
    </lineage>
</organism>
<dbReference type="RefSeq" id="WP_069265165.1">
    <property type="nucleotide sequence ID" value="NZ_JAYMRV010000012.1"/>
</dbReference>
<dbReference type="EMBL" id="JAYMRV010000012">
    <property type="protein sequence ID" value="MEM5425715.1"/>
    <property type="molecule type" value="Genomic_DNA"/>
</dbReference>
<accession>A0ABU9S057</accession>
<feature type="domain" description="Carbohydrate kinase PfkB" evidence="7">
    <location>
        <begin position="48"/>
        <end position="316"/>
    </location>
</feature>
<evidence type="ECO:0000256" key="2">
    <source>
        <dbReference type="ARBA" id="ARBA00022679"/>
    </source>
</evidence>
<dbReference type="Proteomes" id="UP001489897">
    <property type="component" value="Unassembled WGS sequence"/>
</dbReference>
<reference evidence="8 9" key="1">
    <citation type="submission" date="2024-01" db="EMBL/GenBank/DDBJ databases">
        <title>The diversity of rhizobia nodulating Mimosa spp. in eleven states of Brazil covering several biomes is determined by host plant, location, and edaphic factors.</title>
        <authorList>
            <person name="Rouws L."/>
            <person name="Barauna A."/>
            <person name="Beukes C."/>
            <person name="De Faria S.M."/>
            <person name="Gross E."/>
            <person name="Dos Reis Junior F.B."/>
            <person name="Simon M."/>
            <person name="Maluk M."/>
            <person name="Odee D.W."/>
            <person name="Kenicer G."/>
            <person name="Young J.P.W."/>
            <person name="Reis V.M."/>
            <person name="Zilli J."/>
            <person name="James E.K."/>
        </authorList>
    </citation>
    <scope>NUCLEOTIDE SEQUENCE [LARGE SCALE GENOMIC DNA]</scope>
    <source>
        <strain evidence="8 9">JPY167</strain>
    </source>
</reference>
<dbReference type="Gene3D" id="3.40.1190.20">
    <property type="match status" value="1"/>
</dbReference>
<comment type="caution">
    <text evidence="8">The sequence shown here is derived from an EMBL/GenBank/DDBJ whole genome shotgun (WGS) entry which is preliminary data.</text>
</comment>
<dbReference type="Pfam" id="PF00294">
    <property type="entry name" value="PfkB"/>
    <property type="match status" value="1"/>
</dbReference>
<evidence type="ECO:0000313" key="9">
    <source>
        <dbReference type="Proteomes" id="UP001489897"/>
    </source>
</evidence>
<feature type="region of interest" description="Disordered" evidence="6">
    <location>
        <begin position="28"/>
        <end position="52"/>
    </location>
</feature>
<name>A0ABU9S057_9BURK</name>
<dbReference type="CDD" id="cd01167">
    <property type="entry name" value="bac_FRK"/>
    <property type="match status" value="1"/>
</dbReference>
<keyword evidence="5" id="KW-0067">ATP-binding</keyword>
<dbReference type="PANTHER" id="PTHR43085:SF1">
    <property type="entry name" value="PSEUDOURIDINE KINASE-RELATED"/>
    <property type="match status" value="1"/>
</dbReference>
<dbReference type="InterPro" id="IPR029056">
    <property type="entry name" value="Ribokinase-like"/>
</dbReference>
<keyword evidence="2 8" id="KW-0808">Transferase</keyword>
<dbReference type="PROSITE" id="PS00584">
    <property type="entry name" value="PFKB_KINASES_2"/>
    <property type="match status" value="1"/>
</dbReference>
<keyword evidence="3" id="KW-0547">Nucleotide-binding</keyword>
<proteinExistence type="inferred from homology"/>
<keyword evidence="9" id="KW-1185">Reference proteome</keyword>
<dbReference type="PROSITE" id="PS00583">
    <property type="entry name" value="PFKB_KINASES_1"/>
    <property type="match status" value="1"/>
</dbReference>
<gene>
    <name evidence="8" type="ORF">VSR73_32240</name>
</gene>
<comment type="similarity">
    <text evidence="1">Belongs to the carbohydrate kinase PfkB family.</text>
</comment>